<gene>
    <name evidence="1" type="ORF">MAR_004853</name>
</gene>
<name>A0ABY7EXS5_MYAAR</name>
<organism evidence="1 2">
    <name type="scientific">Mya arenaria</name>
    <name type="common">Soft-shell clam</name>
    <dbReference type="NCBI Taxonomy" id="6604"/>
    <lineage>
        <taxon>Eukaryota</taxon>
        <taxon>Metazoa</taxon>
        <taxon>Spiralia</taxon>
        <taxon>Lophotrochozoa</taxon>
        <taxon>Mollusca</taxon>
        <taxon>Bivalvia</taxon>
        <taxon>Autobranchia</taxon>
        <taxon>Heteroconchia</taxon>
        <taxon>Euheterodonta</taxon>
        <taxon>Imparidentia</taxon>
        <taxon>Neoheterodontei</taxon>
        <taxon>Myida</taxon>
        <taxon>Myoidea</taxon>
        <taxon>Myidae</taxon>
        <taxon>Mya</taxon>
    </lineage>
</organism>
<sequence length="148" mass="16688">TKAISPAFSETVLYDGKREKDIQQPEDPRVTHTWKDCLQRQDVSAANALIHQGLTPDSYSTFEQALHLLTSAEESQRDLCKLVCDDIKQQYGKAGKLYAVLDHESQKPLLVAIPLSDTKEIMGYPLLSKDMSAIGDENRKVREEEAQR</sequence>
<evidence type="ECO:0000313" key="1">
    <source>
        <dbReference type="EMBL" id="WAR14748.1"/>
    </source>
</evidence>
<evidence type="ECO:0000313" key="2">
    <source>
        <dbReference type="Proteomes" id="UP001164746"/>
    </source>
</evidence>
<reference evidence="1" key="1">
    <citation type="submission" date="2022-11" db="EMBL/GenBank/DDBJ databases">
        <title>Centuries of genome instability and evolution in soft-shell clam transmissible cancer (bioRxiv).</title>
        <authorList>
            <person name="Hart S.F.M."/>
            <person name="Yonemitsu M.A."/>
            <person name="Giersch R.M."/>
            <person name="Beal B.F."/>
            <person name="Arriagada G."/>
            <person name="Davis B.W."/>
            <person name="Ostrander E.A."/>
            <person name="Goff S.P."/>
            <person name="Metzger M.J."/>
        </authorList>
    </citation>
    <scope>NUCLEOTIDE SEQUENCE</scope>
    <source>
        <strain evidence="1">MELC-2E11</strain>
        <tissue evidence="1">Siphon/mantle</tissue>
    </source>
</reference>
<dbReference type="Proteomes" id="UP001164746">
    <property type="component" value="Chromosome 9"/>
</dbReference>
<dbReference type="EMBL" id="CP111020">
    <property type="protein sequence ID" value="WAR14748.1"/>
    <property type="molecule type" value="Genomic_DNA"/>
</dbReference>
<evidence type="ECO:0008006" key="3">
    <source>
        <dbReference type="Google" id="ProtNLM"/>
    </source>
</evidence>
<accession>A0ABY7EXS5</accession>
<proteinExistence type="predicted"/>
<keyword evidence="2" id="KW-1185">Reference proteome</keyword>
<protein>
    <recommendedName>
        <fullName evidence="3">Histidine kinase</fullName>
    </recommendedName>
</protein>
<feature type="non-terminal residue" evidence="1">
    <location>
        <position position="1"/>
    </location>
</feature>